<accession>A0A366FDT7</accession>
<comment type="caution">
    <text evidence="3">The sequence shown here is derived from an EMBL/GenBank/DDBJ whole genome shotgun (WGS) entry which is preliminary data.</text>
</comment>
<dbReference type="SUPFAM" id="SSF53474">
    <property type="entry name" value="alpha/beta-Hydrolases"/>
    <property type="match status" value="1"/>
</dbReference>
<reference evidence="3 4" key="1">
    <citation type="submission" date="2018-06" db="EMBL/GenBank/DDBJ databases">
        <title>Genomic Encyclopedia of Type Strains, Phase IV (KMG-IV): sequencing the most valuable type-strain genomes for metagenomic binning, comparative biology and taxonomic classification.</title>
        <authorList>
            <person name="Goeker M."/>
        </authorList>
    </citation>
    <scope>NUCLEOTIDE SEQUENCE [LARGE SCALE GENOMIC DNA]</scope>
    <source>
        <strain evidence="3 4">DSM 24875</strain>
    </source>
</reference>
<evidence type="ECO:0000313" key="4">
    <source>
        <dbReference type="Proteomes" id="UP000253529"/>
    </source>
</evidence>
<dbReference type="AlphaFoldDB" id="A0A366FDT7"/>
<evidence type="ECO:0000256" key="1">
    <source>
        <dbReference type="ARBA" id="ARBA00008645"/>
    </source>
</evidence>
<dbReference type="EMBL" id="QNRK01000015">
    <property type="protein sequence ID" value="RBP11919.1"/>
    <property type="molecule type" value="Genomic_DNA"/>
</dbReference>
<dbReference type="Gene3D" id="3.40.50.1820">
    <property type="entry name" value="alpha/beta hydrolase"/>
    <property type="match status" value="1"/>
</dbReference>
<evidence type="ECO:0000259" key="2">
    <source>
        <dbReference type="Pfam" id="PF12697"/>
    </source>
</evidence>
<dbReference type="InterPro" id="IPR000073">
    <property type="entry name" value="AB_hydrolase_1"/>
</dbReference>
<dbReference type="Proteomes" id="UP000253529">
    <property type="component" value="Unassembled WGS sequence"/>
</dbReference>
<dbReference type="Pfam" id="PF12697">
    <property type="entry name" value="Abhydrolase_6"/>
    <property type="match status" value="1"/>
</dbReference>
<dbReference type="InterPro" id="IPR029058">
    <property type="entry name" value="AB_hydrolase_fold"/>
</dbReference>
<dbReference type="PANTHER" id="PTHR43039">
    <property type="entry name" value="ESTERASE-RELATED"/>
    <property type="match status" value="1"/>
</dbReference>
<dbReference type="RefSeq" id="WP_113889983.1">
    <property type="nucleotide sequence ID" value="NZ_QNRK01000015.1"/>
</dbReference>
<protein>
    <submittedName>
        <fullName evidence="3">Pimeloyl-ACP methyl ester carboxylesterase</fullName>
    </submittedName>
</protein>
<evidence type="ECO:0000313" key="3">
    <source>
        <dbReference type="EMBL" id="RBP11919.1"/>
    </source>
</evidence>
<dbReference type="OrthoDB" id="8680283at2"/>
<sequence>MPEPLDYRYLSRSAGFLAKMKVTITGAGAETVLLGNGFGTDQRVWTSLLPWLERRYRTVRFDWAVDPVHFDAARYARLESFAEDLLAIAAAIRATPCTLIAHSMSAMIGVLAAEREPTAFRRVVMIAAAPRYIVDDDYPGGFTAAEVDTLLERMGEDYLAWAEAFSRVVVGPDHDLALVDDFRRSVCAMRPDVALSMAQTLFQMDLRDRLAGYATPTTLVQPTADPVVPVAVGEYLARQWPQARLEIIDASGHLPHLTAPQSVIAALEGALPD</sequence>
<keyword evidence="4" id="KW-1185">Reference proteome</keyword>
<name>A0A366FDT7_9HYPH</name>
<comment type="similarity">
    <text evidence="1">Belongs to the AB hydrolase superfamily.</text>
</comment>
<proteinExistence type="inferred from homology"/>
<organism evidence="3 4">
    <name type="scientific">Roseiarcus fermentans</name>
    <dbReference type="NCBI Taxonomy" id="1473586"/>
    <lineage>
        <taxon>Bacteria</taxon>
        <taxon>Pseudomonadati</taxon>
        <taxon>Pseudomonadota</taxon>
        <taxon>Alphaproteobacteria</taxon>
        <taxon>Hyphomicrobiales</taxon>
        <taxon>Roseiarcaceae</taxon>
        <taxon>Roseiarcus</taxon>
    </lineage>
</organism>
<gene>
    <name evidence="3" type="ORF">DFR50_11526</name>
</gene>
<feature type="domain" description="AB hydrolase-1" evidence="2">
    <location>
        <begin position="32"/>
        <end position="265"/>
    </location>
</feature>